<evidence type="ECO:0000313" key="1">
    <source>
        <dbReference type="EMBL" id="KAK7198391.1"/>
    </source>
</evidence>
<name>A0AAW0EXY3_9TRYP</name>
<gene>
    <name evidence="1" type="ORF">NESM_000798700</name>
</gene>
<dbReference type="EMBL" id="JAECZO010000148">
    <property type="protein sequence ID" value="KAK7198391.1"/>
    <property type="molecule type" value="Genomic_DNA"/>
</dbReference>
<reference evidence="1 2" key="1">
    <citation type="journal article" date="2021" name="MBio">
        <title>A New Model Trypanosomatid, Novymonas esmeraldas: Genomic Perception of Its 'Candidatus Pandoraea novymonadis' Endosymbiont.</title>
        <authorList>
            <person name="Zakharova A."/>
            <person name="Saura A."/>
            <person name="Butenko A."/>
            <person name="Podesvova L."/>
            <person name="Warmusova S."/>
            <person name="Kostygov A.Y."/>
            <person name="Nenarokova A."/>
            <person name="Lukes J."/>
            <person name="Opperdoes F.R."/>
            <person name="Yurchenko V."/>
        </authorList>
    </citation>
    <scope>NUCLEOTIDE SEQUENCE [LARGE SCALE GENOMIC DNA]</scope>
    <source>
        <strain evidence="1 2">E262AT.01</strain>
    </source>
</reference>
<sequence length="301" mass="32943">MSSKYDVVKVRVHLTEAHYYVLSRFLLSKMLMFCRVPEDAAVRISLDLKKHFVNSECTSITQAELESAVQSAVLSSGFSQEHARLFPVVTQFHTERIPLVLFIAGPERCGKTALAHLLGSRLNCSTVINTEVLRDISAAVDDWLPPMTGSPPPEVEAEVAAAVTAEVDKAVREGRVIIVEGEDLSFAGFHHYLSSSFQSSTGAIVLGLVLQASNKDAQPDASEAYVKRLRNLRPLLTTERVSVLAAAPADDDEDRDDVVTPTVYVARCAAVSDNVSLSTFIHDVVVQRIVAELCRRHPGME</sequence>
<dbReference type="Proteomes" id="UP001430356">
    <property type="component" value="Unassembled WGS sequence"/>
</dbReference>
<dbReference type="AlphaFoldDB" id="A0AAW0EXY3"/>
<evidence type="ECO:0000313" key="2">
    <source>
        <dbReference type="Proteomes" id="UP001430356"/>
    </source>
</evidence>
<dbReference type="InterPro" id="IPR027417">
    <property type="entry name" value="P-loop_NTPase"/>
</dbReference>
<dbReference type="SUPFAM" id="SSF52540">
    <property type="entry name" value="P-loop containing nucleoside triphosphate hydrolases"/>
    <property type="match status" value="1"/>
</dbReference>
<dbReference type="PANTHER" id="PTHR33477">
    <property type="entry name" value="P-LOOP NTPASE DOMAIN-CONTAINING PROTEIN LPA1 HOMOLOG 1"/>
    <property type="match status" value="1"/>
</dbReference>
<organism evidence="1 2">
    <name type="scientific">Novymonas esmeraldas</name>
    <dbReference type="NCBI Taxonomy" id="1808958"/>
    <lineage>
        <taxon>Eukaryota</taxon>
        <taxon>Discoba</taxon>
        <taxon>Euglenozoa</taxon>
        <taxon>Kinetoplastea</taxon>
        <taxon>Metakinetoplastina</taxon>
        <taxon>Trypanosomatida</taxon>
        <taxon>Trypanosomatidae</taxon>
        <taxon>Novymonas</taxon>
    </lineage>
</organism>
<proteinExistence type="predicted"/>
<protein>
    <submittedName>
        <fullName evidence="1">Uncharacterized protein</fullName>
    </submittedName>
</protein>
<dbReference type="PANTHER" id="PTHR33477:SF2">
    <property type="entry name" value="2-PHOSPHOGLYCERATE KINASE"/>
    <property type="match status" value="1"/>
</dbReference>
<comment type="caution">
    <text evidence="1">The sequence shown here is derived from an EMBL/GenBank/DDBJ whole genome shotgun (WGS) entry which is preliminary data.</text>
</comment>
<accession>A0AAW0EXY3</accession>
<keyword evidence="2" id="KW-1185">Reference proteome</keyword>